<keyword evidence="2" id="KW-1185">Reference proteome</keyword>
<gene>
    <name evidence="1" type="ORF">JTE90_009514</name>
</gene>
<dbReference type="EMBL" id="JAFNEN010000272">
    <property type="protein sequence ID" value="KAG8187442.1"/>
    <property type="molecule type" value="Genomic_DNA"/>
</dbReference>
<evidence type="ECO:0000313" key="1">
    <source>
        <dbReference type="EMBL" id="KAG8187442.1"/>
    </source>
</evidence>
<dbReference type="AlphaFoldDB" id="A0AAV6UUE4"/>
<organism evidence="1 2">
    <name type="scientific">Oedothorax gibbosus</name>
    <dbReference type="NCBI Taxonomy" id="931172"/>
    <lineage>
        <taxon>Eukaryota</taxon>
        <taxon>Metazoa</taxon>
        <taxon>Ecdysozoa</taxon>
        <taxon>Arthropoda</taxon>
        <taxon>Chelicerata</taxon>
        <taxon>Arachnida</taxon>
        <taxon>Araneae</taxon>
        <taxon>Araneomorphae</taxon>
        <taxon>Entelegynae</taxon>
        <taxon>Araneoidea</taxon>
        <taxon>Linyphiidae</taxon>
        <taxon>Erigoninae</taxon>
        <taxon>Oedothorax</taxon>
    </lineage>
</organism>
<sequence>MPLKSDSDRVIEACPDTGASNYFERLVPHPRRLRAALQASNPDIMPLKGVSDLVIGACHDTDDAAGVAIVFSRWLDLEKKMVDASDSSARKVIQDH</sequence>
<accession>A0AAV6UUE4</accession>
<dbReference type="Proteomes" id="UP000827092">
    <property type="component" value="Unassembled WGS sequence"/>
</dbReference>
<reference evidence="1 2" key="1">
    <citation type="journal article" date="2022" name="Nat. Ecol. Evol.">
        <title>A masculinizing supergene underlies an exaggerated male reproductive morph in a spider.</title>
        <authorList>
            <person name="Hendrickx F."/>
            <person name="De Corte Z."/>
            <person name="Sonet G."/>
            <person name="Van Belleghem S.M."/>
            <person name="Kostlbacher S."/>
            <person name="Vangestel C."/>
        </authorList>
    </citation>
    <scope>NUCLEOTIDE SEQUENCE [LARGE SCALE GENOMIC DNA]</scope>
    <source>
        <strain evidence="1">W744_W776</strain>
    </source>
</reference>
<comment type="caution">
    <text evidence="1">The sequence shown here is derived from an EMBL/GenBank/DDBJ whole genome shotgun (WGS) entry which is preliminary data.</text>
</comment>
<proteinExistence type="predicted"/>
<name>A0AAV6UUE4_9ARAC</name>
<evidence type="ECO:0000313" key="2">
    <source>
        <dbReference type="Proteomes" id="UP000827092"/>
    </source>
</evidence>
<protein>
    <submittedName>
        <fullName evidence="1">Uncharacterized protein</fullName>
    </submittedName>
</protein>